<protein>
    <submittedName>
        <fullName evidence="1">DinB family protein</fullName>
    </submittedName>
</protein>
<keyword evidence="2" id="KW-1185">Reference proteome</keyword>
<dbReference type="RefSeq" id="WP_380624211.1">
    <property type="nucleotide sequence ID" value="NZ_JBHSDK010000028.1"/>
</dbReference>
<dbReference type="Gene3D" id="1.20.120.450">
    <property type="entry name" value="dinb family like domain"/>
    <property type="match status" value="1"/>
</dbReference>
<dbReference type="Pfam" id="PF04978">
    <property type="entry name" value="MST"/>
    <property type="match status" value="1"/>
</dbReference>
<dbReference type="InterPro" id="IPR007061">
    <property type="entry name" value="MST-like"/>
</dbReference>
<gene>
    <name evidence="1" type="ORF">ACFPET_19235</name>
</gene>
<name>A0ABV8U2L9_9ACTN</name>
<proteinExistence type="predicted"/>
<comment type="caution">
    <text evidence="1">The sequence shown here is derived from an EMBL/GenBank/DDBJ whole genome shotgun (WGS) entry which is preliminary data.</text>
</comment>
<dbReference type="SUPFAM" id="SSF109854">
    <property type="entry name" value="DinB/YfiT-like putative metalloenzymes"/>
    <property type="match status" value="1"/>
</dbReference>
<dbReference type="EMBL" id="JBHSDK010000028">
    <property type="protein sequence ID" value="MFC4337336.1"/>
    <property type="molecule type" value="Genomic_DNA"/>
</dbReference>
<evidence type="ECO:0000313" key="2">
    <source>
        <dbReference type="Proteomes" id="UP001595823"/>
    </source>
</evidence>
<organism evidence="1 2">
    <name type="scientific">Salininema proteolyticum</name>
    <dbReference type="NCBI Taxonomy" id="1607685"/>
    <lineage>
        <taxon>Bacteria</taxon>
        <taxon>Bacillati</taxon>
        <taxon>Actinomycetota</taxon>
        <taxon>Actinomycetes</taxon>
        <taxon>Glycomycetales</taxon>
        <taxon>Glycomycetaceae</taxon>
        <taxon>Salininema</taxon>
    </lineage>
</organism>
<reference evidence="2" key="1">
    <citation type="journal article" date="2019" name="Int. J. Syst. Evol. Microbiol.">
        <title>The Global Catalogue of Microorganisms (GCM) 10K type strain sequencing project: providing services to taxonomists for standard genome sequencing and annotation.</title>
        <authorList>
            <consortium name="The Broad Institute Genomics Platform"/>
            <consortium name="The Broad Institute Genome Sequencing Center for Infectious Disease"/>
            <person name="Wu L."/>
            <person name="Ma J."/>
        </authorList>
    </citation>
    <scope>NUCLEOTIDE SEQUENCE [LARGE SCALE GENOMIC DNA]</scope>
    <source>
        <strain evidence="2">IBRC-M 10908</strain>
    </source>
</reference>
<accession>A0ABV8U2L9</accession>
<dbReference type="InterPro" id="IPR034660">
    <property type="entry name" value="DinB/YfiT-like"/>
</dbReference>
<sequence length="179" mass="20074">MTSENEPQRPEPPIQAPEYETLQGFLEFLRATIAWKCSGLTAEQANTTAAASDMTLGGILKHLAWVEDNWFGQFLHGQDPAPEWAGADWNADPDWEWTSAASEDPEELLALWNAKVDQSRRLTDRAMSDGGLDRLADRAWSDGKRVSLRWILTHMIEEYARHAGHADLIRESVDGLTGE</sequence>
<dbReference type="Proteomes" id="UP001595823">
    <property type="component" value="Unassembled WGS sequence"/>
</dbReference>
<evidence type="ECO:0000313" key="1">
    <source>
        <dbReference type="EMBL" id="MFC4337336.1"/>
    </source>
</evidence>